<name>A0A6J7EP75_9ZZZZ</name>
<dbReference type="SUPFAM" id="SSF53335">
    <property type="entry name" value="S-adenosyl-L-methionine-dependent methyltransferases"/>
    <property type="match status" value="1"/>
</dbReference>
<dbReference type="CDD" id="cd02440">
    <property type="entry name" value="AdoMet_MTases"/>
    <property type="match status" value="1"/>
</dbReference>
<accession>A0A6J7EP75</accession>
<dbReference type="PANTHER" id="PTHR43861:SF5">
    <property type="entry name" value="BLL5978 PROTEIN"/>
    <property type="match status" value="1"/>
</dbReference>
<gene>
    <name evidence="1" type="ORF">UFOPK3376_01739</name>
</gene>
<dbReference type="Gene3D" id="3.40.50.150">
    <property type="entry name" value="Vaccinia Virus protein VP39"/>
    <property type="match status" value="1"/>
</dbReference>
<dbReference type="EMBL" id="CAFBLP010000042">
    <property type="protein sequence ID" value="CAB4882994.1"/>
    <property type="molecule type" value="Genomic_DNA"/>
</dbReference>
<dbReference type="AlphaFoldDB" id="A0A6J7EP75"/>
<dbReference type="InterPro" id="IPR029063">
    <property type="entry name" value="SAM-dependent_MTases_sf"/>
</dbReference>
<evidence type="ECO:0000313" key="1">
    <source>
        <dbReference type="EMBL" id="CAB4882994.1"/>
    </source>
</evidence>
<organism evidence="1">
    <name type="scientific">freshwater metagenome</name>
    <dbReference type="NCBI Taxonomy" id="449393"/>
    <lineage>
        <taxon>unclassified sequences</taxon>
        <taxon>metagenomes</taxon>
        <taxon>ecological metagenomes</taxon>
    </lineage>
</organism>
<dbReference type="PANTHER" id="PTHR43861">
    <property type="entry name" value="TRANS-ACONITATE 2-METHYLTRANSFERASE-RELATED"/>
    <property type="match status" value="1"/>
</dbReference>
<protein>
    <submittedName>
        <fullName evidence="1">Unannotated protein</fullName>
    </submittedName>
</protein>
<dbReference type="Pfam" id="PF13489">
    <property type="entry name" value="Methyltransf_23"/>
    <property type="match status" value="1"/>
</dbReference>
<sequence>MTIGSTVRTLLGPRLEQVAANAYRRMFVDLDTVAATVAGLGSFENVIEVGCGEGALMTRLLDALAPTAQGFGIDIAVNPGHNYAGNNTNVEFRQADVADIVGEGRRFDLVVVSDVLHHIPPADRRGFLESCRSLLAPGGTVVVKEWVRRRNLAHAAAYGSDRYISGDTTVAFYTESELERLFADVFCHNRAPFSRAYARPHRNNVILAASVAGGED</sequence>
<reference evidence="1" key="1">
    <citation type="submission" date="2020-05" db="EMBL/GenBank/DDBJ databases">
        <authorList>
            <person name="Chiriac C."/>
            <person name="Salcher M."/>
            <person name="Ghai R."/>
            <person name="Kavagutti S V."/>
        </authorList>
    </citation>
    <scope>NUCLEOTIDE SEQUENCE</scope>
</reference>
<proteinExistence type="predicted"/>